<comment type="caution">
    <text evidence="1">The sequence shown here is derived from an EMBL/GenBank/DDBJ whole genome shotgun (WGS) entry which is preliminary data.</text>
</comment>
<reference evidence="1" key="2">
    <citation type="submission" date="2021-04" db="EMBL/GenBank/DDBJ databases">
        <authorList>
            <person name="Gilroy R."/>
        </authorList>
    </citation>
    <scope>NUCLEOTIDE SEQUENCE</scope>
    <source>
        <strain evidence="1">CHK169-2315</strain>
    </source>
</reference>
<organism evidence="1 2">
    <name type="scientific">Candidatus Pseudogracilibacillus intestinigallinarum</name>
    <dbReference type="NCBI Taxonomy" id="2838742"/>
    <lineage>
        <taxon>Bacteria</taxon>
        <taxon>Bacillati</taxon>
        <taxon>Bacillota</taxon>
        <taxon>Bacilli</taxon>
        <taxon>Bacillales</taxon>
        <taxon>Bacillaceae</taxon>
        <taxon>Pseudogracilibacillus</taxon>
    </lineage>
</organism>
<evidence type="ECO:0000313" key="1">
    <source>
        <dbReference type="EMBL" id="HIV73607.1"/>
    </source>
</evidence>
<reference evidence="1" key="1">
    <citation type="journal article" date="2021" name="PeerJ">
        <title>Extensive microbial diversity within the chicken gut microbiome revealed by metagenomics and culture.</title>
        <authorList>
            <person name="Gilroy R."/>
            <person name="Ravi A."/>
            <person name="Getino M."/>
            <person name="Pursley I."/>
            <person name="Horton D.L."/>
            <person name="Alikhan N.F."/>
            <person name="Baker D."/>
            <person name="Gharbi K."/>
            <person name="Hall N."/>
            <person name="Watson M."/>
            <person name="Adriaenssens E.M."/>
            <person name="Foster-Nyarko E."/>
            <person name="Jarju S."/>
            <person name="Secka A."/>
            <person name="Antonio M."/>
            <person name="Oren A."/>
            <person name="Chaudhuri R.R."/>
            <person name="La Ragione R."/>
            <person name="Hildebrand F."/>
            <person name="Pallen M.J."/>
        </authorList>
    </citation>
    <scope>NUCLEOTIDE SEQUENCE</scope>
    <source>
        <strain evidence="1">CHK169-2315</strain>
    </source>
</reference>
<dbReference type="EMBL" id="DXHX01000015">
    <property type="protein sequence ID" value="HIV73607.1"/>
    <property type="molecule type" value="Genomic_DNA"/>
</dbReference>
<gene>
    <name evidence="1" type="ORF">H9895_00825</name>
</gene>
<dbReference type="Proteomes" id="UP000823937">
    <property type="component" value="Unassembled WGS sequence"/>
</dbReference>
<dbReference type="AlphaFoldDB" id="A0A9D1PKG0"/>
<accession>A0A9D1PKG0</accession>
<protein>
    <submittedName>
        <fullName evidence="1">Uncharacterized protein</fullName>
    </submittedName>
</protein>
<sequence>MLKLKEKEVDELFQNLYIQCVKIEKMYAKKVNEYISTEFKKFDTSIDFYEKIIDNMNN</sequence>
<name>A0A9D1PKG0_9BACI</name>
<evidence type="ECO:0000313" key="2">
    <source>
        <dbReference type="Proteomes" id="UP000823937"/>
    </source>
</evidence>
<proteinExistence type="predicted"/>